<dbReference type="EMBL" id="BMEG01000005">
    <property type="protein sequence ID" value="GGD77986.1"/>
    <property type="molecule type" value="Genomic_DNA"/>
</dbReference>
<dbReference type="AlphaFoldDB" id="A0A069PA63"/>
<accession>A0A069PA63</accession>
<evidence type="ECO:0000259" key="1">
    <source>
        <dbReference type="Pfam" id="PF05368"/>
    </source>
</evidence>
<organism evidence="3 4">
    <name type="scientific">Caballeronia grimmiae</name>
    <dbReference type="NCBI Taxonomy" id="1071679"/>
    <lineage>
        <taxon>Bacteria</taxon>
        <taxon>Pseudomonadati</taxon>
        <taxon>Pseudomonadota</taxon>
        <taxon>Betaproteobacteria</taxon>
        <taxon>Burkholderiales</taxon>
        <taxon>Burkholderiaceae</taxon>
        <taxon>Caballeronia</taxon>
    </lineage>
</organism>
<feature type="domain" description="NmrA-like" evidence="1">
    <location>
        <begin position="5"/>
        <end position="265"/>
    </location>
</feature>
<protein>
    <submittedName>
        <fullName evidence="3">NmrA family transcriptional regulator</fullName>
    </submittedName>
    <submittedName>
        <fullName evidence="2">Nucleotide-diphosphate-sugar epimerase</fullName>
    </submittedName>
</protein>
<proteinExistence type="predicted"/>
<comment type="caution">
    <text evidence="3">The sequence shown here is derived from an EMBL/GenBank/DDBJ whole genome shotgun (WGS) entry which is preliminary data.</text>
</comment>
<keyword evidence="5" id="KW-1185">Reference proteome</keyword>
<evidence type="ECO:0000313" key="5">
    <source>
        <dbReference type="Proteomes" id="UP000597138"/>
    </source>
</evidence>
<reference evidence="2" key="1">
    <citation type="journal article" date="2014" name="Int. J. Syst. Evol. Microbiol.">
        <title>Complete genome of a new Firmicutes species belonging to the dominant human colonic microbiota ('Ruminococcus bicirculans') reveals two chromosomes and a selective capacity to utilize plant glucans.</title>
        <authorList>
            <consortium name="NISC Comparative Sequencing Program"/>
            <person name="Wegmann U."/>
            <person name="Louis P."/>
            <person name="Goesmann A."/>
            <person name="Henrissat B."/>
            <person name="Duncan S.H."/>
            <person name="Flint H.J."/>
        </authorList>
    </citation>
    <scope>NUCLEOTIDE SEQUENCE</scope>
    <source>
        <strain evidence="2">CGMCC 1.11013</strain>
    </source>
</reference>
<dbReference type="InterPro" id="IPR008030">
    <property type="entry name" value="NmrA-like"/>
</dbReference>
<gene>
    <name evidence="3" type="ORF">BG57_10075</name>
    <name evidence="2" type="ORF">GCM10010985_35670</name>
</gene>
<dbReference type="InterPro" id="IPR051604">
    <property type="entry name" value="Ergot_Alk_Oxidoreductase"/>
</dbReference>
<dbReference type="Proteomes" id="UP000597138">
    <property type="component" value="Unassembled WGS sequence"/>
</dbReference>
<dbReference type="Gene3D" id="3.90.25.10">
    <property type="entry name" value="UDP-galactose 4-epimerase, domain 1"/>
    <property type="match status" value="1"/>
</dbReference>
<evidence type="ECO:0000313" key="2">
    <source>
        <dbReference type="EMBL" id="GGD77986.1"/>
    </source>
</evidence>
<dbReference type="eggNOG" id="COG0702">
    <property type="taxonomic scope" value="Bacteria"/>
</dbReference>
<reference evidence="3 4" key="2">
    <citation type="submission" date="2014-03" db="EMBL/GenBank/DDBJ databases">
        <title>Draft Genome Sequences of Four Burkholderia Strains.</title>
        <authorList>
            <person name="Liu X.Y."/>
            <person name="Li C.X."/>
            <person name="Xu J.H."/>
        </authorList>
    </citation>
    <scope>NUCLEOTIDE SEQUENCE [LARGE SCALE GENOMIC DNA]</scope>
    <source>
        <strain evidence="3 4">R27</strain>
    </source>
</reference>
<dbReference type="OrthoDB" id="9780595at2"/>
<dbReference type="RefSeq" id="WP_035960032.1">
    <property type="nucleotide sequence ID" value="NZ_BMEG01000005.1"/>
</dbReference>
<dbReference type="InterPro" id="IPR036291">
    <property type="entry name" value="NAD(P)-bd_dom_sf"/>
</dbReference>
<dbReference type="EMBL" id="JFHE01000002">
    <property type="protein sequence ID" value="KDR36729.1"/>
    <property type="molecule type" value="Genomic_DNA"/>
</dbReference>
<evidence type="ECO:0000313" key="4">
    <source>
        <dbReference type="Proteomes" id="UP000027439"/>
    </source>
</evidence>
<dbReference type="Pfam" id="PF05368">
    <property type="entry name" value="NmrA"/>
    <property type="match status" value="1"/>
</dbReference>
<reference evidence="5" key="3">
    <citation type="journal article" date="2019" name="Int. J. Syst. Evol. Microbiol.">
        <title>The Global Catalogue of Microorganisms (GCM) 10K type strain sequencing project: providing services to taxonomists for standard genome sequencing and annotation.</title>
        <authorList>
            <consortium name="The Broad Institute Genomics Platform"/>
            <consortium name="The Broad Institute Genome Sequencing Center for Infectious Disease"/>
            <person name="Wu L."/>
            <person name="Ma J."/>
        </authorList>
    </citation>
    <scope>NUCLEOTIDE SEQUENCE [LARGE SCALE GENOMIC DNA]</scope>
    <source>
        <strain evidence="5">CGMCC 1.11013</strain>
    </source>
</reference>
<name>A0A069PA63_9BURK</name>
<sequence length="297" mass="32681">MRNERYLIAGATGATGGAAIDELLSKGARVRALVHRDDERAAALRARDVEVFIGDLLDSHAVQAALKDVTGAYFVYPIMQPHLIDATAYFAHAARHGGSVRSIVNMSQISAKADARSHASLSHWYGERIFDWSGVPVTHLRPTFFMEWLTYGFQLPLIAGHDLLMVPAGKGRHAPIAADDQGRVIAQILLNPGAHAGKTYPLFGAEEMDHHRLAEILSDALGRNIRYEAESMESFSDRLRKAGLSDHYIQHITSVYSGYQDGEFAGHDDTVERITGRMPMSVREYVVANRERFGAGG</sequence>
<dbReference type="Gene3D" id="3.40.50.720">
    <property type="entry name" value="NAD(P)-binding Rossmann-like Domain"/>
    <property type="match status" value="1"/>
</dbReference>
<reference evidence="2" key="4">
    <citation type="submission" date="2024-05" db="EMBL/GenBank/DDBJ databases">
        <authorList>
            <person name="Sun Q."/>
            <person name="Zhou Y."/>
        </authorList>
    </citation>
    <scope>NUCLEOTIDE SEQUENCE</scope>
    <source>
        <strain evidence="2">CGMCC 1.11013</strain>
    </source>
</reference>
<dbReference type="SUPFAM" id="SSF51735">
    <property type="entry name" value="NAD(P)-binding Rossmann-fold domains"/>
    <property type="match status" value="1"/>
</dbReference>
<dbReference type="Proteomes" id="UP000027439">
    <property type="component" value="Unassembled WGS sequence"/>
</dbReference>
<dbReference type="PANTHER" id="PTHR43162:SF1">
    <property type="entry name" value="PRESTALK A DIFFERENTIATION PROTEIN A"/>
    <property type="match status" value="1"/>
</dbReference>
<evidence type="ECO:0000313" key="3">
    <source>
        <dbReference type="EMBL" id="KDR36729.1"/>
    </source>
</evidence>
<dbReference type="STRING" id="1071679.BG57_10075"/>
<dbReference type="PANTHER" id="PTHR43162">
    <property type="match status" value="1"/>
</dbReference>